<feature type="region of interest" description="Disordered" evidence="1">
    <location>
        <begin position="236"/>
        <end position="297"/>
    </location>
</feature>
<feature type="compositionally biased region" description="Low complexity" evidence="1">
    <location>
        <begin position="147"/>
        <end position="158"/>
    </location>
</feature>
<comment type="caution">
    <text evidence="2">The sequence shown here is derived from an EMBL/GenBank/DDBJ whole genome shotgun (WGS) entry which is preliminary data.</text>
</comment>
<dbReference type="AlphaFoldDB" id="A0AAN8EKW7"/>
<protein>
    <submittedName>
        <fullName evidence="2">Uncharacterized protein</fullName>
    </submittedName>
</protein>
<name>A0AAN8EKW7_9EURO</name>
<feature type="region of interest" description="Disordered" evidence="1">
    <location>
        <begin position="143"/>
        <end position="218"/>
    </location>
</feature>
<feature type="region of interest" description="Disordered" evidence="1">
    <location>
        <begin position="322"/>
        <end position="345"/>
    </location>
</feature>
<keyword evidence="3" id="KW-1185">Reference proteome</keyword>
<feature type="compositionally biased region" description="Polar residues" evidence="1">
    <location>
        <begin position="247"/>
        <end position="262"/>
    </location>
</feature>
<sequence length="374" mass="41676">MSFQPLTMAQAEASIRDMNDTQAESCEPPRRIKVCPRCPEFSQRALVSWKATHYISSATCLNPGCDTVLVEFEQVATFAKTGGLRRVKICTSCHPTKPTLTFSWRGPGQSQWGIINFCPQKGPGHPPLSTFLEVAAYQTPAPMPDITLQQTPTDAAADAWDDQQRTSTKRQRHWSDESSSEIDHDTSLPATKKTKTNLPIPSHQTTKHKHNDSDKENFESFEEEYNYYAAKVRRLLGEDPTKRKTYPKSTKSTSAVQPATTPKHTHPQPVKASSSVTQPIRIHFPDDPTPKPTSATPESEMFARFVPNTDYAGQIRKLMSKEKEKAVEAPSITDETPQSSAQEDKKDCGCTTILCMHRAGGRQSVRNISMGGRR</sequence>
<dbReference type="Proteomes" id="UP001316803">
    <property type="component" value="Unassembled WGS sequence"/>
</dbReference>
<evidence type="ECO:0000256" key="1">
    <source>
        <dbReference type="SAM" id="MobiDB-lite"/>
    </source>
</evidence>
<feature type="compositionally biased region" description="Basic and acidic residues" evidence="1">
    <location>
        <begin position="173"/>
        <end position="186"/>
    </location>
</feature>
<organism evidence="2 3">
    <name type="scientific">Knufia fluminis</name>
    <dbReference type="NCBI Taxonomy" id="191047"/>
    <lineage>
        <taxon>Eukaryota</taxon>
        <taxon>Fungi</taxon>
        <taxon>Dikarya</taxon>
        <taxon>Ascomycota</taxon>
        <taxon>Pezizomycotina</taxon>
        <taxon>Eurotiomycetes</taxon>
        <taxon>Chaetothyriomycetidae</taxon>
        <taxon>Chaetothyriales</taxon>
        <taxon>Trichomeriaceae</taxon>
        <taxon>Knufia</taxon>
    </lineage>
</organism>
<reference evidence="2 3" key="1">
    <citation type="submission" date="2022-12" db="EMBL/GenBank/DDBJ databases">
        <title>Genomic features and morphological characterization of a novel Knufia sp. strain isolated from spacecraft assembly facility.</title>
        <authorList>
            <person name="Teixeira M."/>
            <person name="Chander A.M."/>
            <person name="Stajich J.E."/>
            <person name="Venkateswaran K."/>
        </authorList>
    </citation>
    <scope>NUCLEOTIDE SEQUENCE [LARGE SCALE GENOMIC DNA]</scope>
    <source>
        <strain evidence="2 3">FJI-L2-BK-P2</strain>
    </source>
</reference>
<gene>
    <name evidence="2" type="ORF">OHC33_001329</name>
</gene>
<dbReference type="EMBL" id="JAKLMC020000002">
    <property type="protein sequence ID" value="KAK5958139.1"/>
    <property type="molecule type" value="Genomic_DNA"/>
</dbReference>
<evidence type="ECO:0000313" key="2">
    <source>
        <dbReference type="EMBL" id="KAK5958139.1"/>
    </source>
</evidence>
<accession>A0AAN8EKW7</accession>
<evidence type="ECO:0000313" key="3">
    <source>
        <dbReference type="Proteomes" id="UP001316803"/>
    </source>
</evidence>
<proteinExistence type="predicted"/>